<dbReference type="HOGENOM" id="CLU_046006_8_5_0"/>
<dbReference type="InterPro" id="IPR029068">
    <property type="entry name" value="Glyas_Bleomycin-R_OHBP_Dase"/>
</dbReference>
<gene>
    <name evidence="3" type="primary">gloA</name>
    <name evidence="3" type="ordered locus">Minf_1593</name>
</gene>
<dbReference type="GO" id="GO:0046491">
    <property type="term" value="P:L-methylmalonyl-CoA metabolic process"/>
    <property type="evidence" value="ECO:0007669"/>
    <property type="project" value="TreeGrafter"/>
</dbReference>
<dbReference type="GO" id="GO:0016829">
    <property type="term" value="F:lyase activity"/>
    <property type="evidence" value="ECO:0007669"/>
    <property type="project" value="UniProtKB-KW"/>
</dbReference>
<dbReference type="InterPro" id="IPR004360">
    <property type="entry name" value="Glyas_Fos-R_dOase_dom"/>
</dbReference>
<accession>B3DWE4</accession>
<dbReference type="InterPro" id="IPR051785">
    <property type="entry name" value="MMCE/EMCE_epimerase"/>
</dbReference>
<dbReference type="Gene3D" id="3.10.180.10">
    <property type="entry name" value="2,3-Dihydroxybiphenyl 1,2-Dioxygenase, domain 1"/>
    <property type="match status" value="1"/>
</dbReference>
<reference evidence="3 4" key="1">
    <citation type="journal article" date="2008" name="Biol. Direct">
        <title>Complete genome sequence of the extremely acidophilic methanotroph isolate V4, Methylacidiphilum infernorum, a representative of the bacterial phylum Verrucomicrobia.</title>
        <authorList>
            <person name="Hou S."/>
            <person name="Makarova K.S."/>
            <person name="Saw J.H."/>
            <person name="Senin P."/>
            <person name="Ly B.V."/>
            <person name="Zhou Z."/>
            <person name="Ren Y."/>
            <person name="Wang J."/>
            <person name="Galperin M.Y."/>
            <person name="Omelchenko M.V."/>
            <person name="Wolf Y.I."/>
            <person name="Yutin N."/>
            <person name="Koonin E.V."/>
            <person name="Stott M.B."/>
            <person name="Mountain B.W."/>
            <person name="Crowe M.A."/>
            <person name="Smirnova A.V."/>
            <person name="Dunfield P.F."/>
            <person name="Feng L."/>
            <person name="Wang L."/>
            <person name="Alam M."/>
        </authorList>
    </citation>
    <scope>NUCLEOTIDE SEQUENCE [LARGE SCALE GENOMIC DNA]</scope>
    <source>
        <strain evidence="4">Isolate V4</strain>
    </source>
</reference>
<dbReference type="PROSITE" id="PS51819">
    <property type="entry name" value="VOC"/>
    <property type="match status" value="1"/>
</dbReference>
<dbReference type="STRING" id="481448.Minf_1593"/>
<dbReference type="Proteomes" id="UP000009149">
    <property type="component" value="Chromosome"/>
</dbReference>
<dbReference type="InterPro" id="IPR037523">
    <property type="entry name" value="VOC_core"/>
</dbReference>
<organism evidence="3 4">
    <name type="scientific">Methylacidiphilum infernorum (isolate V4)</name>
    <name type="common">Methylokorus infernorum (strain V4)</name>
    <dbReference type="NCBI Taxonomy" id="481448"/>
    <lineage>
        <taxon>Bacteria</taxon>
        <taxon>Pseudomonadati</taxon>
        <taxon>Verrucomicrobiota</taxon>
        <taxon>Methylacidiphilae</taxon>
        <taxon>Methylacidiphilales</taxon>
        <taxon>Methylacidiphilaceae</taxon>
        <taxon>Methylacidiphilum (ex Ratnadevi et al. 2023)</taxon>
    </lineage>
</organism>
<dbReference type="PANTHER" id="PTHR43048">
    <property type="entry name" value="METHYLMALONYL-COA EPIMERASE"/>
    <property type="match status" value="1"/>
</dbReference>
<keyword evidence="3" id="KW-0456">Lyase</keyword>
<dbReference type="GO" id="GO:0046872">
    <property type="term" value="F:metal ion binding"/>
    <property type="evidence" value="ECO:0007669"/>
    <property type="project" value="UniProtKB-KW"/>
</dbReference>
<name>B3DWE4_METI4</name>
<dbReference type="GO" id="GO:0004493">
    <property type="term" value="F:methylmalonyl-CoA epimerase activity"/>
    <property type="evidence" value="ECO:0007669"/>
    <property type="project" value="TreeGrafter"/>
</dbReference>
<dbReference type="AlphaFoldDB" id="B3DWE4"/>
<dbReference type="PANTHER" id="PTHR43048:SF3">
    <property type="entry name" value="METHYLMALONYL-COA EPIMERASE, MITOCHONDRIAL"/>
    <property type="match status" value="1"/>
</dbReference>
<dbReference type="SUPFAM" id="SSF54593">
    <property type="entry name" value="Glyoxalase/Bleomycin resistance protein/Dihydroxybiphenyl dioxygenase"/>
    <property type="match status" value="1"/>
</dbReference>
<dbReference type="KEGG" id="min:Minf_1593"/>
<dbReference type="CDD" id="cd06587">
    <property type="entry name" value="VOC"/>
    <property type="match status" value="1"/>
</dbReference>
<evidence type="ECO:0000313" key="3">
    <source>
        <dbReference type="EMBL" id="ACD83647.1"/>
    </source>
</evidence>
<evidence type="ECO:0000259" key="2">
    <source>
        <dbReference type="PROSITE" id="PS51819"/>
    </source>
</evidence>
<sequence length="131" mass="14947">MMVHRFLHTRYRVSNLEKAVSYFVNVLGLQEVGRITSPRGSKLVFLKAPESQELLELCEYPGSGNVVVPPDLTHLAFSVPDLKEARIRCDKMGWPFTDEIQQAENGQYFTFIDAPDGYEIELIEEKKDNPS</sequence>
<dbReference type="EMBL" id="CP000975">
    <property type="protein sequence ID" value="ACD83647.1"/>
    <property type="molecule type" value="Genomic_DNA"/>
</dbReference>
<feature type="domain" description="VOC" evidence="2">
    <location>
        <begin position="5"/>
        <end position="125"/>
    </location>
</feature>
<dbReference type="eggNOG" id="COG0346">
    <property type="taxonomic scope" value="Bacteria"/>
</dbReference>
<protein>
    <submittedName>
        <fullName evidence="3">Lactoylglutathione lyase family protein</fullName>
    </submittedName>
</protein>
<proteinExistence type="predicted"/>
<dbReference type="Pfam" id="PF00903">
    <property type="entry name" value="Glyoxalase"/>
    <property type="match status" value="1"/>
</dbReference>
<dbReference type="RefSeq" id="WP_012463929.1">
    <property type="nucleotide sequence ID" value="NC_010794.1"/>
</dbReference>
<evidence type="ECO:0000256" key="1">
    <source>
        <dbReference type="ARBA" id="ARBA00022723"/>
    </source>
</evidence>
<evidence type="ECO:0000313" key="4">
    <source>
        <dbReference type="Proteomes" id="UP000009149"/>
    </source>
</evidence>
<keyword evidence="1" id="KW-0479">Metal-binding</keyword>